<dbReference type="AlphaFoldDB" id="A0A2K9NWK7"/>
<dbReference type="InterPro" id="IPR029044">
    <property type="entry name" value="Nucleotide-diphossugar_trans"/>
</dbReference>
<gene>
    <name evidence="6" type="ORF">C0V70_17625</name>
</gene>
<organism evidence="6 7">
    <name type="scientific">Bacteriovorax stolpii</name>
    <name type="common">Bdellovibrio stolpii</name>
    <dbReference type="NCBI Taxonomy" id="960"/>
    <lineage>
        <taxon>Bacteria</taxon>
        <taxon>Pseudomonadati</taxon>
        <taxon>Bdellovibrionota</taxon>
        <taxon>Bacteriovoracia</taxon>
        <taxon>Bacteriovoracales</taxon>
        <taxon>Bacteriovoracaceae</taxon>
        <taxon>Bacteriovorax</taxon>
    </lineage>
</organism>
<evidence type="ECO:0000313" key="6">
    <source>
        <dbReference type="EMBL" id="AUN99891.1"/>
    </source>
</evidence>
<accession>A0A2K9NWK7</accession>
<name>A0A2K9NWK7_BACTC</name>
<dbReference type="GO" id="GO:0016757">
    <property type="term" value="F:glycosyltransferase activity"/>
    <property type="evidence" value="ECO:0007669"/>
    <property type="project" value="UniProtKB-KW"/>
</dbReference>
<comment type="subcellular location">
    <subcellularLocation>
        <location evidence="1">Cell membrane</location>
    </subcellularLocation>
</comment>
<dbReference type="CDD" id="cd00761">
    <property type="entry name" value="Glyco_tranf_GTA_type"/>
    <property type="match status" value="1"/>
</dbReference>
<dbReference type="OrthoDB" id="5372349at2"/>
<keyword evidence="7" id="KW-1185">Reference proteome</keyword>
<dbReference type="Pfam" id="PF00535">
    <property type="entry name" value="Glycos_transf_2"/>
    <property type="match status" value="1"/>
</dbReference>
<sequence>MSLSISVIIPAYNAEKTLGECLKSVASAIGEMDEIIVVDDCSNDSTVSIAQSFRCHLVRLSENQGAANARNEGAGSAKNDLYLFVDSDVLITKDNVENIRKYFEKFRSCHTVTLNVNPSAGHDNFFSEYKNLYMNHIISMGHDDVNYVYGSCCATRASGYIPWPTYLRLTEDSLWGYLQKTQGHSIHCLKHVNVTHLKNYSFYTLVKNDFLISSYFARAFWGFKRWNTLYTRENFGHTSKTQIASVLLAVAMTLMFFIMPEITPFLLVAWFLLNKDLFFSQKEKKGTWFFIQSVAWTFFDHLIYFCGIFHGSLLSTGEKEKVFERELT</sequence>
<evidence type="ECO:0000256" key="3">
    <source>
        <dbReference type="ARBA" id="ARBA00022676"/>
    </source>
</evidence>
<dbReference type="RefSeq" id="WP_102245180.1">
    <property type="nucleotide sequence ID" value="NZ_CP025704.1"/>
</dbReference>
<evidence type="ECO:0000313" key="7">
    <source>
        <dbReference type="Proteomes" id="UP000235584"/>
    </source>
</evidence>
<protein>
    <submittedName>
        <fullName evidence="6">Uncharacterized protein</fullName>
    </submittedName>
</protein>
<evidence type="ECO:0000256" key="1">
    <source>
        <dbReference type="ARBA" id="ARBA00004236"/>
    </source>
</evidence>
<dbReference type="GO" id="GO:0005886">
    <property type="term" value="C:plasma membrane"/>
    <property type="evidence" value="ECO:0007669"/>
    <property type="project" value="UniProtKB-SubCell"/>
</dbReference>
<dbReference type="Proteomes" id="UP000235584">
    <property type="component" value="Chromosome"/>
</dbReference>
<evidence type="ECO:0000256" key="5">
    <source>
        <dbReference type="ARBA" id="ARBA00023136"/>
    </source>
</evidence>
<keyword evidence="2" id="KW-1003">Cell membrane</keyword>
<dbReference type="Gene3D" id="3.90.550.10">
    <property type="entry name" value="Spore Coat Polysaccharide Biosynthesis Protein SpsA, Chain A"/>
    <property type="match status" value="1"/>
</dbReference>
<dbReference type="KEGG" id="bsto:C0V70_17625"/>
<keyword evidence="5" id="KW-0472">Membrane</keyword>
<dbReference type="PANTHER" id="PTHR43646">
    <property type="entry name" value="GLYCOSYLTRANSFERASE"/>
    <property type="match status" value="1"/>
</dbReference>
<keyword evidence="4" id="KW-0808">Transferase</keyword>
<keyword evidence="3" id="KW-0328">Glycosyltransferase</keyword>
<proteinExistence type="predicted"/>
<dbReference type="InterPro" id="IPR001173">
    <property type="entry name" value="Glyco_trans_2-like"/>
</dbReference>
<dbReference type="PANTHER" id="PTHR43646:SF2">
    <property type="entry name" value="GLYCOSYLTRANSFERASE 2-LIKE DOMAIN-CONTAINING PROTEIN"/>
    <property type="match status" value="1"/>
</dbReference>
<dbReference type="SUPFAM" id="SSF53448">
    <property type="entry name" value="Nucleotide-diphospho-sugar transferases"/>
    <property type="match status" value="1"/>
</dbReference>
<dbReference type="EMBL" id="CP025704">
    <property type="protein sequence ID" value="AUN99891.1"/>
    <property type="molecule type" value="Genomic_DNA"/>
</dbReference>
<reference evidence="6 7" key="1">
    <citation type="submission" date="2018-01" db="EMBL/GenBank/DDBJ databases">
        <title>Complete genome sequence of Bacteriovorax stolpii DSM12778.</title>
        <authorList>
            <person name="Tang B."/>
            <person name="Chang J."/>
        </authorList>
    </citation>
    <scope>NUCLEOTIDE SEQUENCE [LARGE SCALE GENOMIC DNA]</scope>
    <source>
        <strain evidence="6 7">DSM 12778</strain>
    </source>
</reference>
<evidence type="ECO:0000256" key="4">
    <source>
        <dbReference type="ARBA" id="ARBA00022679"/>
    </source>
</evidence>
<evidence type="ECO:0000256" key="2">
    <source>
        <dbReference type="ARBA" id="ARBA00022475"/>
    </source>
</evidence>